<dbReference type="InterPro" id="IPR035919">
    <property type="entry name" value="EAL_sf"/>
</dbReference>
<dbReference type="PROSITE" id="PS50883">
    <property type="entry name" value="EAL"/>
    <property type="match status" value="1"/>
</dbReference>
<dbReference type="SUPFAM" id="SSF141868">
    <property type="entry name" value="EAL domain-like"/>
    <property type="match status" value="1"/>
</dbReference>
<dbReference type="InterPro" id="IPR003018">
    <property type="entry name" value="GAF"/>
</dbReference>
<evidence type="ECO:0000313" key="4">
    <source>
        <dbReference type="Proteomes" id="UP000555552"/>
    </source>
</evidence>
<proteinExistence type="predicted"/>
<feature type="region of interest" description="Disordered" evidence="1">
    <location>
        <begin position="1"/>
        <end position="31"/>
    </location>
</feature>
<accession>A0A849BIG6</accession>
<reference evidence="3 4" key="1">
    <citation type="submission" date="2020-05" db="EMBL/GenBank/DDBJ databases">
        <title>MicrobeNet Type strains.</title>
        <authorList>
            <person name="Nicholson A.C."/>
        </authorList>
    </citation>
    <scope>NUCLEOTIDE SEQUENCE [LARGE SCALE GENOMIC DNA]</scope>
    <source>
        <strain evidence="3 4">JCM 14547</strain>
    </source>
</reference>
<dbReference type="Proteomes" id="UP000555552">
    <property type="component" value="Unassembled WGS sequence"/>
</dbReference>
<name>A0A849BIG6_9ACTN</name>
<feature type="region of interest" description="Disordered" evidence="1">
    <location>
        <begin position="64"/>
        <end position="84"/>
    </location>
</feature>
<evidence type="ECO:0000313" key="3">
    <source>
        <dbReference type="EMBL" id="NNH22391.1"/>
    </source>
</evidence>
<comment type="caution">
    <text evidence="3">The sequence shown here is derived from an EMBL/GenBank/DDBJ whole genome shotgun (WGS) entry which is preliminary data.</text>
</comment>
<dbReference type="Pfam" id="PF00563">
    <property type="entry name" value="EAL"/>
    <property type="match status" value="1"/>
</dbReference>
<feature type="compositionally biased region" description="Polar residues" evidence="1">
    <location>
        <begin position="1"/>
        <end position="10"/>
    </location>
</feature>
<sequence length="454" mass="47475">MTTERTSQRPTSPPWTRPAASARDRDDADGWSAAERAGVQRVLDRVRAHLGAEIAWVSEFTGAPAERSTGGRGDGSWGGPEDAAGGARQVLRAGSGDLTSMRVAVGGGTSLEGSFCVRVLSGALPPVVPDARRHPVARDLAVTEDLGIGSYVGAPLRAADGTPVGMLCCLSRHPDPSLDAAAARVAALAADLVADVLASPEAVERRERARRDERITGVLERGALRTVFHPVVRVSDRGAVGYEALTRVEDPAFPGPAHAFAAASAAGIGVELELLAARRALEHLDRVPAGAWTGVNLSAEALLDPRALELLLPLGHRRVAVELTEHTQVPDYARLTAVTDRLRAARLLLVVDDAGAGYASLRHVLRLRPDVIKLDLEVVRGVDVDPVHRAMTRSMVGFAAEAGAALVAEGVETESEHAALAALGVAHAQGYLYGRPGRLPGDDDGAVPAPRPAG</sequence>
<gene>
    <name evidence="3" type="ORF">HLB09_04665</name>
</gene>
<organism evidence="3 4">
    <name type="scientific">Pseudokineococcus marinus</name>
    <dbReference type="NCBI Taxonomy" id="351215"/>
    <lineage>
        <taxon>Bacteria</taxon>
        <taxon>Bacillati</taxon>
        <taxon>Actinomycetota</taxon>
        <taxon>Actinomycetes</taxon>
        <taxon>Kineosporiales</taxon>
        <taxon>Kineosporiaceae</taxon>
        <taxon>Pseudokineococcus</taxon>
    </lineage>
</organism>
<dbReference type="Gene3D" id="3.30.450.40">
    <property type="match status" value="1"/>
</dbReference>
<evidence type="ECO:0000256" key="1">
    <source>
        <dbReference type="SAM" id="MobiDB-lite"/>
    </source>
</evidence>
<protein>
    <submittedName>
        <fullName evidence="3">EAL domain-containing protein</fullName>
    </submittedName>
</protein>
<evidence type="ECO:0000259" key="2">
    <source>
        <dbReference type="PROSITE" id="PS50883"/>
    </source>
</evidence>
<dbReference type="CDD" id="cd01948">
    <property type="entry name" value="EAL"/>
    <property type="match status" value="1"/>
</dbReference>
<dbReference type="SMART" id="SM00052">
    <property type="entry name" value="EAL"/>
    <property type="match status" value="1"/>
</dbReference>
<dbReference type="SMART" id="SM00065">
    <property type="entry name" value="GAF"/>
    <property type="match status" value="1"/>
</dbReference>
<dbReference type="InterPro" id="IPR001633">
    <property type="entry name" value="EAL_dom"/>
</dbReference>
<dbReference type="Gene3D" id="3.20.20.450">
    <property type="entry name" value="EAL domain"/>
    <property type="match status" value="1"/>
</dbReference>
<dbReference type="GO" id="GO:0071111">
    <property type="term" value="F:cyclic-guanylate-specific phosphodiesterase activity"/>
    <property type="evidence" value="ECO:0007669"/>
    <property type="project" value="InterPro"/>
</dbReference>
<dbReference type="InterPro" id="IPR029016">
    <property type="entry name" value="GAF-like_dom_sf"/>
</dbReference>
<feature type="domain" description="EAL" evidence="2">
    <location>
        <begin position="208"/>
        <end position="450"/>
    </location>
</feature>
<keyword evidence="4" id="KW-1185">Reference proteome</keyword>
<dbReference type="EMBL" id="JABEMA010000038">
    <property type="protein sequence ID" value="NNH22391.1"/>
    <property type="molecule type" value="Genomic_DNA"/>
</dbReference>
<dbReference type="AlphaFoldDB" id="A0A849BIG6"/>
<dbReference type="RefSeq" id="WP_171202238.1">
    <property type="nucleotide sequence ID" value="NZ_BAAANP010000007.1"/>
</dbReference>
<dbReference type="PANTHER" id="PTHR33121:SF76">
    <property type="entry name" value="SIGNALING PROTEIN"/>
    <property type="match status" value="1"/>
</dbReference>
<dbReference type="PANTHER" id="PTHR33121">
    <property type="entry name" value="CYCLIC DI-GMP PHOSPHODIESTERASE PDEF"/>
    <property type="match status" value="1"/>
</dbReference>
<dbReference type="InterPro" id="IPR050706">
    <property type="entry name" value="Cyclic-di-GMP_PDE-like"/>
</dbReference>
<dbReference type="Pfam" id="PF01590">
    <property type="entry name" value="GAF"/>
    <property type="match status" value="1"/>
</dbReference>
<dbReference type="SUPFAM" id="SSF55781">
    <property type="entry name" value="GAF domain-like"/>
    <property type="match status" value="1"/>
</dbReference>